<comment type="caution">
    <text evidence="2">The sequence shown here is derived from an EMBL/GenBank/DDBJ whole genome shotgun (WGS) entry which is preliminary data.</text>
</comment>
<feature type="region of interest" description="Disordered" evidence="1">
    <location>
        <begin position="102"/>
        <end position="136"/>
    </location>
</feature>
<reference evidence="2 3" key="1">
    <citation type="submission" date="2018-01" db="EMBL/GenBank/DDBJ databases">
        <title>Genome characterization of the sugarcane-associated fungus Trichoderma ghanense CCMA-1212 and their application in lignocelulose bioconversion.</title>
        <authorList>
            <person name="Steindorff A.S."/>
            <person name="Mendes T.D."/>
            <person name="Vilela E.S.D."/>
            <person name="Rodrigues D.S."/>
            <person name="Formighieri E.F."/>
            <person name="Melo I.S."/>
            <person name="Favaro L.C.L."/>
        </authorList>
    </citation>
    <scope>NUCLEOTIDE SEQUENCE [LARGE SCALE GENOMIC DNA]</scope>
    <source>
        <strain evidence="2 3">CCMA-1212</strain>
    </source>
</reference>
<evidence type="ECO:0000256" key="1">
    <source>
        <dbReference type="SAM" id="MobiDB-lite"/>
    </source>
</evidence>
<feature type="region of interest" description="Disordered" evidence="1">
    <location>
        <begin position="1"/>
        <end position="22"/>
    </location>
</feature>
<evidence type="ECO:0000313" key="2">
    <source>
        <dbReference type="EMBL" id="TFA98134.1"/>
    </source>
</evidence>
<organism evidence="2 3">
    <name type="scientific">Trichoderma ghanense</name>
    <dbReference type="NCBI Taxonomy" id="65468"/>
    <lineage>
        <taxon>Eukaryota</taxon>
        <taxon>Fungi</taxon>
        <taxon>Dikarya</taxon>
        <taxon>Ascomycota</taxon>
        <taxon>Pezizomycotina</taxon>
        <taxon>Sordariomycetes</taxon>
        <taxon>Hypocreomycetidae</taxon>
        <taxon>Hypocreales</taxon>
        <taxon>Hypocreaceae</taxon>
        <taxon>Trichoderma</taxon>
    </lineage>
</organism>
<keyword evidence="3" id="KW-1185">Reference proteome</keyword>
<dbReference type="Proteomes" id="UP001642720">
    <property type="component" value="Unassembled WGS sequence"/>
</dbReference>
<accession>A0ABY2GSE0</accession>
<gene>
    <name evidence="2" type="ORF">CCMA1212_010130</name>
</gene>
<dbReference type="RefSeq" id="XP_073554336.1">
    <property type="nucleotide sequence ID" value="XM_073707184.1"/>
</dbReference>
<dbReference type="GeneID" id="300581634"/>
<name>A0ABY2GSE0_9HYPO</name>
<dbReference type="EMBL" id="PPTA01000023">
    <property type="protein sequence ID" value="TFA98134.1"/>
    <property type="molecule type" value="Genomic_DNA"/>
</dbReference>
<evidence type="ECO:0000313" key="3">
    <source>
        <dbReference type="Proteomes" id="UP001642720"/>
    </source>
</evidence>
<proteinExistence type="predicted"/>
<protein>
    <submittedName>
        <fullName evidence="2">Uncharacterized protein</fullName>
    </submittedName>
</protein>
<sequence length="136" mass="15395">MCVYAPLPSSHKDEPQAQNPKPCDTKEFADTMTFPHRKRSTNFAPESERCITLGHKSASLAATPRKTGGSLYRRCPETTAVSHKSFKRGKPIFHRRRLSAILEEPDVLTSEPIQASNNNDDPKKKKEMNNPYQQQD</sequence>